<dbReference type="Gene3D" id="3.40.50.300">
    <property type="entry name" value="P-loop containing nucleotide triphosphate hydrolases"/>
    <property type="match status" value="1"/>
</dbReference>
<dbReference type="InterPro" id="IPR050445">
    <property type="entry name" value="Bact_polysacc_biosynth/exp"/>
</dbReference>
<dbReference type="NCBIfam" id="TIGR01007">
    <property type="entry name" value="eps_fam"/>
    <property type="match status" value="1"/>
</dbReference>
<gene>
    <name evidence="6" type="ORF">BJP34_24245</name>
</gene>
<evidence type="ECO:0000256" key="4">
    <source>
        <dbReference type="SAM" id="Phobius"/>
    </source>
</evidence>
<name>A0A1D8TX52_9CYAN</name>
<dbReference type="Proteomes" id="UP000177870">
    <property type="component" value="Chromosome"/>
</dbReference>
<dbReference type="OrthoDB" id="580971at2"/>
<dbReference type="RefSeq" id="WP_070394559.1">
    <property type="nucleotide sequence ID" value="NZ_CP017599.1"/>
</dbReference>
<dbReference type="CDD" id="cd05387">
    <property type="entry name" value="BY-kinase"/>
    <property type="match status" value="1"/>
</dbReference>
<dbReference type="GO" id="GO:0004713">
    <property type="term" value="F:protein tyrosine kinase activity"/>
    <property type="evidence" value="ECO:0007669"/>
    <property type="project" value="TreeGrafter"/>
</dbReference>
<dbReference type="STRING" id="1458985.BJP34_24245"/>
<dbReference type="GO" id="GO:0005524">
    <property type="term" value="F:ATP binding"/>
    <property type="evidence" value="ECO:0007669"/>
    <property type="project" value="UniProtKB-KW"/>
</dbReference>
<keyword evidence="4" id="KW-1133">Transmembrane helix</keyword>
<dbReference type="PANTHER" id="PTHR32309">
    <property type="entry name" value="TYROSINE-PROTEIN KINASE"/>
    <property type="match status" value="1"/>
</dbReference>
<dbReference type="SUPFAM" id="SSF52540">
    <property type="entry name" value="P-loop containing nucleoside triphosphate hydrolases"/>
    <property type="match status" value="1"/>
</dbReference>
<evidence type="ECO:0000256" key="3">
    <source>
        <dbReference type="SAM" id="Coils"/>
    </source>
</evidence>
<keyword evidence="3" id="KW-0175">Coiled coil</keyword>
<dbReference type="InterPro" id="IPR027417">
    <property type="entry name" value="P-loop_NTPase"/>
</dbReference>
<evidence type="ECO:0000313" key="6">
    <source>
        <dbReference type="EMBL" id="AOX02135.1"/>
    </source>
</evidence>
<feature type="domain" description="CobQ/CobB/MinD/ParA nucleotide binding" evidence="5">
    <location>
        <begin position="540"/>
        <end position="720"/>
    </location>
</feature>
<evidence type="ECO:0000256" key="1">
    <source>
        <dbReference type="ARBA" id="ARBA00022741"/>
    </source>
</evidence>
<keyword evidence="1" id="KW-0547">Nucleotide-binding</keyword>
<keyword evidence="4" id="KW-0812">Transmembrane</keyword>
<evidence type="ECO:0000256" key="2">
    <source>
        <dbReference type="ARBA" id="ARBA00022840"/>
    </source>
</evidence>
<dbReference type="InterPro" id="IPR005702">
    <property type="entry name" value="Wzc-like_C"/>
</dbReference>
<dbReference type="GO" id="GO:0005886">
    <property type="term" value="C:plasma membrane"/>
    <property type="evidence" value="ECO:0007669"/>
    <property type="project" value="TreeGrafter"/>
</dbReference>
<keyword evidence="4" id="KW-0472">Membrane</keyword>
<keyword evidence="2" id="KW-0067">ATP-binding</keyword>
<feature type="coiled-coil region" evidence="3">
    <location>
        <begin position="174"/>
        <end position="238"/>
    </location>
</feature>
<dbReference type="EMBL" id="CP017599">
    <property type="protein sequence ID" value="AOX02135.1"/>
    <property type="molecule type" value="Genomic_DNA"/>
</dbReference>
<reference evidence="7" key="1">
    <citation type="submission" date="2016-10" db="EMBL/GenBank/DDBJ databases">
        <title>Comparative genomics uncovers the prolific and rare metabolic potential of the cyanobacterial genus Moorea.</title>
        <authorList>
            <person name="Leao T."/>
            <person name="Castelao G."/>
            <person name="Korobeynikov A."/>
            <person name="Monroe E.A."/>
            <person name="Podell S."/>
            <person name="Glukhov E."/>
            <person name="Allen E."/>
            <person name="Gerwick W.H."/>
            <person name="Gerwick L."/>
        </authorList>
    </citation>
    <scope>NUCLEOTIDE SEQUENCE [LARGE SCALE GENOMIC DNA]</scope>
    <source>
        <strain evidence="7">PAL-8-15-08-1</strain>
    </source>
</reference>
<dbReference type="InterPro" id="IPR002586">
    <property type="entry name" value="CobQ/CobB/MinD/ParA_Nub-bd_dom"/>
</dbReference>
<dbReference type="PANTHER" id="PTHR32309:SF13">
    <property type="entry name" value="FERRIC ENTEROBACTIN TRANSPORT PROTEIN FEPE"/>
    <property type="match status" value="1"/>
</dbReference>
<evidence type="ECO:0000259" key="5">
    <source>
        <dbReference type="Pfam" id="PF01656"/>
    </source>
</evidence>
<evidence type="ECO:0000313" key="7">
    <source>
        <dbReference type="Proteomes" id="UP000177870"/>
    </source>
</evidence>
<dbReference type="AlphaFoldDB" id="A0A1D8TX52"/>
<dbReference type="Pfam" id="PF01656">
    <property type="entry name" value="CbiA"/>
    <property type="match status" value="1"/>
</dbReference>
<accession>A0A1D8TX52</accession>
<organism evidence="6 7">
    <name type="scientific">Moorena producens PAL-8-15-08-1</name>
    <dbReference type="NCBI Taxonomy" id="1458985"/>
    <lineage>
        <taxon>Bacteria</taxon>
        <taxon>Bacillati</taxon>
        <taxon>Cyanobacteriota</taxon>
        <taxon>Cyanophyceae</taxon>
        <taxon>Coleofasciculales</taxon>
        <taxon>Coleofasciculaceae</taxon>
        <taxon>Moorena</taxon>
    </lineage>
</organism>
<protein>
    <submittedName>
        <fullName evidence="6">Capsular biosynthesis protein</fullName>
    </submittedName>
</protein>
<feature type="transmembrane region" description="Helical" evidence="4">
    <location>
        <begin position="28"/>
        <end position="46"/>
    </location>
</feature>
<dbReference type="KEGG" id="mpro:BJP34_24245"/>
<sequence>MKELDLNAAAETDAGYGQLLAVLWRRRLWIISVLLTSLPIAFYLTIKKEPNYISSLQLLVEPNYIDKTRGIESQFTESTVDIDYATQLQLMGSSELIQRAVDLLRDDYPDITIRDIRGSLRLAQVLQGKTETKVFQAVYTSNDRIKTQKVLQAIQKVYQDYNLEQQEMRLNKGLAFINQQLPKARKDLEQAEQQLEQFRKSKNLIDPSQQAVAVSQTLNGIEQERRAIRAQYMETQTRYEAVQQKLARSPQNALTSSRLSQSGRYQNLLNEIQRIELALVEQSRIYTEAHPSIQKLIEQRQSVFALLQEETRRVLGQVPTQLVSTGSNLLTEGQLGGVDINLVNELITSQINLVSLQTRDQALIKTEQEIRIQLREFPALIAQYNRLQPQVAIKQNTLQQLLQARQELSIELARGGFNWQVVEAPLPGFKTGPNMTQDLLLGAVVGLFLGGVAAFVREAMDDGIHSSDDLKNQVALPLLGMIPELPEGKISKPVLNLSLSQSERALPMMELLGWRPFQEALDMIYVNIQLLNPGSEWKSLMVTSALSGEGKSTLALGLALSAARLHRRVLLIDVDMRRPRLHQQLGLSNYEGLSTLLEDDTALLEDDTATPNPVSISPLGSTIDVLTAGPTPIDPVKLLGSKRMKNLMAEFQETYDLVLLDTPPVLGMVDALQAASLCQGVVMVGRLERVTQSQLTQATAILRNLNLIGIIANGVKSSNQNYAYYGSRNSHGAIEQNQPVSDLQVSPQLERQFSNHVKSR</sequence>
<proteinExistence type="predicted"/>